<name>A0ABS7VSZ4_9HYPH</name>
<evidence type="ECO:0000259" key="1">
    <source>
        <dbReference type="PROSITE" id="PS50206"/>
    </source>
</evidence>
<dbReference type="SUPFAM" id="SSF52821">
    <property type="entry name" value="Rhodanese/Cell cycle control phosphatase"/>
    <property type="match status" value="1"/>
</dbReference>
<accession>A0ABS7VSZ4</accession>
<dbReference type="SMART" id="SM00450">
    <property type="entry name" value="RHOD"/>
    <property type="match status" value="1"/>
</dbReference>
<keyword evidence="3" id="KW-1185">Reference proteome</keyword>
<dbReference type="InterPro" id="IPR036873">
    <property type="entry name" value="Rhodanese-like_dom_sf"/>
</dbReference>
<sequence length="276" mass="30874">MSSHNTTSIQALSRLIGTPDCPAIVDVRIEEDYSLDMRLIPSSIRRSHKNVDEWALAFTGRTVVVSCQRGEKLSHGTAAWLRHCGVDTSSLEGGFEAWRAAGELLVRTDLLPPRDSMGRTRWVTRERPKVDRIACPWLIRRFVDPTAIFLFVEPSQVALVADRFEAAPFDVEGVFWSHRAERCTFDTMIEEFGLRSEAMDRLATIVRGADTARPDLAPQASGLLAASLGLSRLFANDLKQLDAGITLYDSFYLWCRDAAQETHNWPAPPRTQEATA</sequence>
<comment type="caution">
    <text evidence="2">The sequence shown here is derived from an EMBL/GenBank/DDBJ whole genome shotgun (WGS) entry which is preliminary data.</text>
</comment>
<feature type="domain" description="Rhodanese" evidence="1">
    <location>
        <begin position="24"/>
        <end position="107"/>
    </location>
</feature>
<dbReference type="InterPro" id="IPR018634">
    <property type="entry name" value="ChrB_C"/>
</dbReference>
<dbReference type="Proteomes" id="UP000704176">
    <property type="component" value="Unassembled WGS sequence"/>
</dbReference>
<dbReference type="EMBL" id="JAIRBM010000020">
    <property type="protein sequence ID" value="MBZ6078659.1"/>
    <property type="molecule type" value="Genomic_DNA"/>
</dbReference>
<dbReference type="Pfam" id="PF00581">
    <property type="entry name" value="Rhodanese"/>
    <property type="match status" value="1"/>
</dbReference>
<reference evidence="2 3" key="1">
    <citation type="submission" date="2021-09" db="EMBL/GenBank/DDBJ databases">
        <title>The complete genome sequence of a new microorganism.</title>
        <authorList>
            <person name="Zi Z."/>
        </authorList>
    </citation>
    <scope>NUCLEOTIDE SEQUENCE [LARGE SCALE GENOMIC DNA]</scope>
    <source>
        <strain evidence="2 3">WGZ8</strain>
    </source>
</reference>
<dbReference type="Pfam" id="PF09828">
    <property type="entry name" value="ChrB_C"/>
    <property type="match status" value="1"/>
</dbReference>
<evidence type="ECO:0000313" key="3">
    <source>
        <dbReference type="Proteomes" id="UP000704176"/>
    </source>
</evidence>
<dbReference type="InterPro" id="IPR001763">
    <property type="entry name" value="Rhodanese-like_dom"/>
</dbReference>
<proteinExistence type="predicted"/>
<evidence type="ECO:0000313" key="2">
    <source>
        <dbReference type="EMBL" id="MBZ6078659.1"/>
    </source>
</evidence>
<organism evidence="2 3">
    <name type="scientific">Microvirga puerhi</name>
    <dbReference type="NCBI Taxonomy" id="2876078"/>
    <lineage>
        <taxon>Bacteria</taxon>
        <taxon>Pseudomonadati</taxon>
        <taxon>Pseudomonadota</taxon>
        <taxon>Alphaproteobacteria</taxon>
        <taxon>Hyphomicrobiales</taxon>
        <taxon>Methylobacteriaceae</taxon>
        <taxon>Microvirga</taxon>
    </lineage>
</organism>
<dbReference type="PROSITE" id="PS50206">
    <property type="entry name" value="RHODANESE_3"/>
    <property type="match status" value="1"/>
</dbReference>
<dbReference type="RefSeq" id="WP_224315407.1">
    <property type="nucleotide sequence ID" value="NZ_JAIRBM010000020.1"/>
</dbReference>
<gene>
    <name evidence="2" type="ORF">K9B37_20570</name>
</gene>
<protein>
    <submittedName>
        <fullName evidence="2">Sulfurtransferase/chromate resistance protein</fullName>
    </submittedName>
</protein>
<dbReference type="Gene3D" id="3.40.250.10">
    <property type="entry name" value="Rhodanese-like domain"/>
    <property type="match status" value="1"/>
</dbReference>